<sequence>MPRNVVRLQEVDDKDRENVTYTKKTECLSPEQLADQYSGRDTKRKQDNETKEDTEDDNTDYVSDNINIDMKMAEASP</sequence>
<feature type="region of interest" description="Disordered" evidence="1">
    <location>
        <begin position="21"/>
        <end position="77"/>
    </location>
</feature>
<keyword evidence="3" id="KW-1185">Reference proteome</keyword>
<dbReference type="OrthoDB" id="2142759at2759"/>
<dbReference type="AlphaFoldDB" id="A0A553HJI9"/>
<dbReference type="EMBL" id="VFLP01000100">
    <property type="protein sequence ID" value="TRX88112.1"/>
    <property type="molecule type" value="Genomic_DNA"/>
</dbReference>
<reference evidence="3" key="1">
    <citation type="submission" date="2019-06" db="EMBL/GenBank/DDBJ databases">
        <title>Draft genome sequence of the griseofulvin-producing fungus Xylaria cubensis strain G536.</title>
        <authorList>
            <person name="Mead M.E."/>
            <person name="Raja H.A."/>
            <person name="Steenwyk J.L."/>
            <person name="Knowles S.L."/>
            <person name="Oberlies N.H."/>
            <person name="Rokas A."/>
        </authorList>
    </citation>
    <scope>NUCLEOTIDE SEQUENCE [LARGE SCALE GENOMIC DNA]</scope>
    <source>
        <strain evidence="3">G536</strain>
    </source>
</reference>
<organism evidence="2 3">
    <name type="scientific">Xylaria flabelliformis</name>
    <dbReference type="NCBI Taxonomy" id="2512241"/>
    <lineage>
        <taxon>Eukaryota</taxon>
        <taxon>Fungi</taxon>
        <taxon>Dikarya</taxon>
        <taxon>Ascomycota</taxon>
        <taxon>Pezizomycotina</taxon>
        <taxon>Sordariomycetes</taxon>
        <taxon>Xylariomycetidae</taxon>
        <taxon>Xylariales</taxon>
        <taxon>Xylariaceae</taxon>
        <taxon>Xylaria</taxon>
    </lineage>
</organism>
<gene>
    <name evidence="2" type="ORF">FHL15_011010</name>
</gene>
<proteinExistence type="predicted"/>
<accession>A0A553HJI9</accession>
<protein>
    <submittedName>
        <fullName evidence="2">Uncharacterized protein</fullName>
    </submittedName>
</protein>
<evidence type="ECO:0000313" key="2">
    <source>
        <dbReference type="EMBL" id="TRX88112.1"/>
    </source>
</evidence>
<name>A0A553HJI9_9PEZI</name>
<feature type="compositionally biased region" description="Basic and acidic residues" evidence="1">
    <location>
        <begin position="38"/>
        <end position="51"/>
    </location>
</feature>
<evidence type="ECO:0000313" key="3">
    <source>
        <dbReference type="Proteomes" id="UP000319160"/>
    </source>
</evidence>
<evidence type="ECO:0000256" key="1">
    <source>
        <dbReference type="SAM" id="MobiDB-lite"/>
    </source>
</evidence>
<dbReference type="Proteomes" id="UP000319160">
    <property type="component" value="Unassembled WGS sequence"/>
</dbReference>
<comment type="caution">
    <text evidence="2">The sequence shown here is derived from an EMBL/GenBank/DDBJ whole genome shotgun (WGS) entry which is preliminary data.</text>
</comment>